<evidence type="ECO:0000256" key="8">
    <source>
        <dbReference type="ARBA" id="ARBA00023224"/>
    </source>
</evidence>
<dbReference type="Gene3D" id="1.20.1070.10">
    <property type="entry name" value="Rhodopsin 7-helix transmembrane proteins"/>
    <property type="match status" value="1"/>
</dbReference>
<feature type="transmembrane region" description="Helical" evidence="9">
    <location>
        <begin position="47"/>
        <end position="68"/>
    </location>
</feature>
<dbReference type="PANTHER" id="PTHR24230">
    <property type="entry name" value="G-PROTEIN COUPLED RECEPTOR"/>
    <property type="match status" value="1"/>
</dbReference>
<evidence type="ECO:0000256" key="2">
    <source>
        <dbReference type="ARBA" id="ARBA00022475"/>
    </source>
</evidence>
<dbReference type="OrthoDB" id="6250814at2759"/>
<evidence type="ECO:0000256" key="7">
    <source>
        <dbReference type="ARBA" id="ARBA00023170"/>
    </source>
</evidence>
<proteinExistence type="predicted"/>
<sequence length="373" mass="42868">MDLYANWTEFTSPWDTLIDCILLNEGYPNASHTLCIVSTAFGVLMGYIFPFIGTFDIIGNCIVAIIFLNSMIQYNKQFIFLGILAIADIGIVIFVGWFRLFPTFGLPYVSSGTIYYFMSTKTSMGCKVFTFFQAFFCTLRGNVFILLAIDRFVLIYKPLIYNKFSKYFNWLLILIIFILTVVIVLPLTILADITQVRQLSICWFLDSSNYLLIHQALFSNTCPIQLSLVTLFDLFFSIKVIKWARKLQQVNRPSTTSTSSTSSTSISTSSSEVNISLIITMFILQIIAFLFSLPNSIVYLISLTVNFQSVSSEYVRLLVITSNMSWNLIFLQSSFNIFIYYYRIKKFNYILKQLIHCHYNQKSIKQNTSITNP</sequence>
<dbReference type="InParanoid" id="G4LVW2"/>
<comment type="subcellular location">
    <subcellularLocation>
        <location evidence="1">Cell membrane</location>
        <topology evidence="1">Multi-pass membrane protein</topology>
    </subcellularLocation>
</comment>
<dbReference type="PhylomeDB" id="G4LVW2"/>
<dbReference type="Proteomes" id="UP000008854">
    <property type="component" value="Unassembled WGS sequence"/>
</dbReference>
<evidence type="ECO:0000256" key="4">
    <source>
        <dbReference type="ARBA" id="ARBA00022989"/>
    </source>
</evidence>
<dbReference type="RefSeq" id="XP_018645409.1">
    <property type="nucleotide sequence ID" value="XM_018791466.1"/>
</dbReference>
<evidence type="ECO:0000313" key="12">
    <source>
        <dbReference type="WBParaSite" id="Smp_177720.1"/>
    </source>
</evidence>
<dbReference type="AlphaFoldDB" id="G4LVW2"/>
<feature type="transmembrane region" description="Helical" evidence="9">
    <location>
        <begin position="277"/>
        <end position="304"/>
    </location>
</feature>
<dbReference type="Pfam" id="PF00001">
    <property type="entry name" value="7tm_1"/>
    <property type="match status" value="1"/>
</dbReference>
<evidence type="ECO:0000256" key="9">
    <source>
        <dbReference type="SAM" id="Phobius"/>
    </source>
</evidence>
<evidence type="ECO:0000256" key="5">
    <source>
        <dbReference type="ARBA" id="ARBA00023040"/>
    </source>
</evidence>
<name>G4LVW2_SCHMA</name>
<keyword evidence="11" id="KW-1185">Reference proteome</keyword>
<feature type="transmembrane region" description="Helical" evidence="9">
    <location>
        <begin position="128"/>
        <end position="149"/>
    </location>
</feature>
<keyword evidence="7" id="KW-0675">Receptor</keyword>
<evidence type="ECO:0000256" key="6">
    <source>
        <dbReference type="ARBA" id="ARBA00023136"/>
    </source>
</evidence>
<evidence type="ECO:0000313" key="11">
    <source>
        <dbReference type="Proteomes" id="UP000008854"/>
    </source>
</evidence>
<dbReference type="CDD" id="cd00637">
    <property type="entry name" value="7tm_classA_rhodopsin-like"/>
    <property type="match status" value="1"/>
</dbReference>
<dbReference type="GO" id="GO:0005886">
    <property type="term" value="C:plasma membrane"/>
    <property type="evidence" value="ECO:0007669"/>
    <property type="project" value="UniProtKB-SubCell"/>
</dbReference>
<feature type="transmembrane region" description="Helical" evidence="9">
    <location>
        <begin position="170"/>
        <end position="191"/>
    </location>
</feature>
<keyword evidence="8" id="KW-0807">Transducer</keyword>
<reference evidence="11" key="1">
    <citation type="journal article" date="2012" name="PLoS Negl. Trop. Dis.">
        <title>A systematically improved high quality genome and transcriptome of the human blood fluke Schistosoma mansoni.</title>
        <authorList>
            <person name="Protasio A.V."/>
            <person name="Tsai I.J."/>
            <person name="Babbage A."/>
            <person name="Nichol S."/>
            <person name="Hunt M."/>
            <person name="Aslett M.A."/>
            <person name="De Silva N."/>
            <person name="Velarde G.S."/>
            <person name="Anderson T.J."/>
            <person name="Clark R.C."/>
            <person name="Davidson C."/>
            <person name="Dillon G.P."/>
            <person name="Holroyd N.E."/>
            <person name="LoVerde P.T."/>
            <person name="Lloyd C."/>
            <person name="McQuillan J."/>
            <person name="Oliveira G."/>
            <person name="Otto T.D."/>
            <person name="Parker-Manuel S.J."/>
            <person name="Quail M.A."/>
            <person name="Wilson R.A."/>
            <person name="Zerlotini A."/>
            <person name="Dunne D.W."/>
            <person name="Berriman M."/>
        </authorList>
    </citation>
    <scope>NUCLEOTIDE SEQUENCE [LARGE SCALE GENOMIC DNA]</scope>
    <source>
        <strain evidence="11">Puerto Rican</strain>
    </source>
</reference>
<keyword evidence="3 9" id="KW-0812">Transmembrane</keyword>
<dbReference type="KEGG" id="smm:Smp_177720"/>
<keyword evidence="4 9" id="KW-1133">Transmembrane helix</keyword>
<dbReference type="InterPro" id="IPR000276">
    <property type="entry name" value="GPCR_Rhodpsn"/>
</dbReference>
<accession>G4LVW2</accession>
<protein>
    <submittedName>
        <fullName evidence="12">G_PROTEIN_RECEP_F1_2 domain-containing protein</fullName>
    </submittedName>
</protein>
<dbReference type="HOGENOM" id="CLU_748674_0_0_1"/>
<dbReference type="GeneID" id="8343309"/>
<dbReference type="CTD" id="8343309"/>
<keyword evidence="2" id="KW-1003">Cell membrane</keyword>
<dbReference type="PROSITE" id="PS50262">
    <property type="entry name" value="G_PROTEIN_RECEP_F1_2"/>
    <property type="match status" value="1"/>
</dbReference>
<dbReference type="GO" id="GO:0007218">
    <property type="term" value="P:neuropeptide signaling pathway"/>
    <property type="evidence" value="ECO:0007669"/>
    <property type="project" value="TreeGrafter"/>
</dbReference>
<feature type="transmembrane region" description="Helical" evidence="9">
    <location>
        <begin position="324"/>
        <end position="342"/>
    </location>
</feature>
<dbReference type="GO" id="GO:0008528">
    <property type="term" value="F:G protein-coupled peptide receptor activity"/>
    <property type="evidence" value="ECO:0007669"/>
    <property type="project" value="TreeGrafter"/>
</dbReference>
<evidence type="ECO:0000256" key="3">
    <source>
        <dbReference type="ARBA" id="ARBA00022692"/>
    </source>
</evidence>
<reference evidence="12" key="2">
    <citation type="submission" date="2018-12" db="UniProtKB">
        <authorList>
            <consortium name="WormBaseParasite"/>
        </authorList>
    </citation>
    <scope>IDENTIFICATION</scope>
    <source>
        <strain evidence="12">Puerto Rican</strain>
    </source>
</reference>
<dbReference type="InterPro" id="IPR017452">
    <property type="entry name" value="GPCR_Rhodpsn_7TM"/>
</dbReference>
<dbReference type="SUPFAM" id="SSF81321">
    <property type="entry name" value="Family A G protein-coupled receptor-like"/>
    <property type="match status" value="1"/>
</dbReference>
<feature type="domain" description="G-protein coupled receptors family 1 profile" evidence="10">
    <location>
        <begin position="59"/>
        <end position="340"/>
    </location>
</feature>
<keyword evidence="6 9" id="KW-0472">Membrane</keyword>
<evidence type="ECO:0000259" key="10">
    <source>
        <dbReference type="PROSITE" id="PS50262"/>
    </source>
</evidence>
<organism evidence="11 12">
    <name type="scientific">Schistosoma mansoni</name>
    <name type="common">Blood fluke</name>
    <dbReference type="NCBI Taxonomy" id="6183"/>
    <lineage>
        <taxon>Eukaryota</taxon>
        <taxon>Metazoa</taxon>
        <taxon>Spiralia</taxon>
        <taxon>Lophotrochozoa</taxon>
        <taxon>Platyhelminthes</taxon>
        <taxon>Trematoda</taxon>
        <taxon>Digenea</taxon>
        <taxon>Strigeidida</taxon>
        <taxon>Schistosomatoidea</taxon>
        <taxon>Schistosomatidae</taxon>
        <taxon>Schistosoma</taxon>
    </lineage>
</organism>
<evidence type="ECO:0000256" key="1">
    <source>
        <dbReference type="ARBA" id="ARBA00004651"/>
    </source>
</evidence>
<dbReference type="PANTHER" id="PTHR24230:SF75">
    <property type="entry name" value="RELAXIN FAMILY PEPTIDE RECEPTOR 3"/>
    <property type="match status" value="1"/>
</dbReference>
<feature type="transmembrane region" description="Helical" evidence="9">
    <location>
        <begin position="80"/>
        <end position="100"/>
    </location>
</feature>
<keyword evidence="5" id="KW-0297">G-protein coupled receptor</keyword>
<dbReference type="WBParaSite" id="Smp_177720.1">
    <property type="protein sequence ID" value="Smp_177720.1"/>
    <property type="gene ID" value="Smp_177720"/>
</dbReference>
<feature type="transmembrane region" description="Helical" evidence="9">
    <location>
        <begin position="211"/>
        <end position="236"/>
    </location>
</feature>